<feature type="region of interest" description="Disordered" evidence="13">
    <location>
        <begin position="1018"/>
        <end position="1070"/>
    </location>
</feature>
<feature type="transmembrane region" description="Helical" evidence="14">
    <location>
        <begin position="93"/>
        <end position="113"/>
    </location>
</feature>
<keyword evidence="5" id="KW-0808">Transferase</keyword>
<reference evidence="16 17" key="1">
    <citation type="submission" date="2019-07" db="EMBL/GenBank/DDBJ databases">
        <title>Draft genome assembly of a fouling barnacle, Amphibalanus amphitrite (Darwin, 1854): The first reference genome for Thecostraca.</title>
        <authorList>
            <person name="Kim W."/>
        </authorList>
    </citation>
    <scope>NUCLEOTIDE SEQUENCE [LARGE SCALE GENOMIC DNA]</scope>
    <source>
        <strain evidence="16">SNU_AA5</strain>
        <tissue evidence="16">Soma without cirri and trophi</tissue>
    </source>
</reference>
<evidence type="ECO:0000256" key="9">
    <source>
        <dbReference type="ARBA" id="ARBA00023136"/>
    </source>
</evidence>
<evidence type="ECO:0000256" key="2">
    <source>
        <dbReference type="ARBA" id="ARBA00012543"/>
    </source>
</evidence>
<dbReference type="OrthoDB" id="370884at2759"/>
<organism evidence="16 17">
    <name type="scientific">Amphibalanus amphitrite</name>
    <name type="common">Striped barnacle</name>
    <name type="synonym">Balanus amphitrite</name>
    <dbReference type="NCBI Taxonomy" id="1232801"/>
    <lineage>
        <taxon>Eukaryota</taxon>
        <taxon>Metazoa</taxon>
        <taxon>Ecdysozoa</taxon>
        <taxon>Arthropoda</taxon>
        <taxon>Crustacea</taxon>
        <taxon>Multicrustacea</taxon>
        <taxon>Cirripedia</taxon>
        <taxon>Thoracica</taxon>
        <taxon>Thoracicalcarea</taxon>
        <taxon>Balanomorpha</taxon>
        <taxon>Balanoidea</taxon>
        <taxon>Balanidae</taxon>
        <taxon>Amphibalaninae</taxon>
        <taxon>Amphibalanus</taxon>
    </lineage>
</organism>
<dbReference type="InterPro" id="IPR004835">
    <property type="entry name" value="Chitin_synth"/>
</dbReference>
<dbReference type="GO" id="GO:0004100">
    <property type="term" value="F:chitin synthase activity"/>
    <property type="evidence" value="ECO:0007669"/>
    <property type="project" value="UniProtKB-EC"/>
</dbReference>
<keyword evidence="9 14" id="KW-0472">Membrane</keyword>
<feature type="transmembrane region" description="Helical" evidence="14">
    <location>
        <begin position="903"/>
        <end position="922"/>
    </location>
</feature>
<evidence type="ECO:0000256" key="8">
    <source>
        <dbReference type="ARBA" id="ARBA00023054"/>
    </source>
</evidence>
<dbReference type="FunFam" id="3.90.550.10:FF:000139">
    <property type="entry name" value="Chitin synthase 8"/>
    <property type="match status" value="1"/>
</dbReference>
<gene>
    <name evidence="16" type="primary">chs-2_1</name>
    <name evidence="16" type="ORF">FJT64_005354</name>
</gene>
<evidence type="ECO:0000256" key="7">
    <source>
        <dbReference type="ARBA" id="ARBA00022989"/>
    </source>
</evidence>
<feature type="transmembrane region" description="Helical" evidence="14">
    <location>
        <begin position="198"/>
        <end position="222"/>
    </location>
</feature>
<dbReference type="GO" id="GO:0006031">
    <property type="term" value="P:chitin biosynthetic process"/>
    <property type="evidence" value="ECO:0007669"/>
    <property type="project" value="TreeGrafter"/>
</dbReference>
<dbReference type="Pfam" id="PF03142">
    <property type="entry name" value="Chitin_synth_2"/>
    <property type="match status" value="1"/>
</dbReference>
<evidence type="ECO:0000256" key="13">
    <source>
        <dbReference type="SAM" id="MobiDB-lite"/>
    </source>
</evidence>
<dbReference type="InterPro" id="IPR055120">
    <property type="entry name" value="Chs-1/2_IV_N"/>
</dbReference>
<dbReference type="GO" id="GO:0005886">
    <property type="term" value="C:plasma membrane"/>
    <property type="evidence" value="ECO:0007669"/>
    <property type="project" value="UniProtKB-SubCell"/>
</dbReference>
<keyword evidence="4" id="KW-0328">Glycosyltransferase</keyword>
<dbReference type="SUPFAM" id="SSF53448">
    <property type="entry name" value="Nucleotide-diphospho-sugar transferases"/>
    <property type="match status" value="1"/>
</dbReference>
<evidence type="ECO:0000256" key="5">
    <source>
        <dbReference type="ARBA" id="ARBA00022679"/>
    </source>
</evidence>
<feature type="region of interest" description="Disordered" evidence="13">
    <location>
        <begin position="1334"/>
        <end position="1421"/>
    </location>
</feature>
<feature type="transmembrane region" description="Helical" evidence="14">
    <location>
        <begin position="125"/>
        <end position="145"/>
    </location>
</feature>
<evidence type="ECO:0000256" key="3">
    <source>
        <dbReference type="ARBA" id="ARBA00022475"/>
    </source>
</evidence>
<evidence type="ECO:0000256" key="10">
    <source>
        <dbReference type="ARBA" id="ARBA00023180"/>
    </source>
</evidence>
<name>A0A6A4W0G7_AMPAM</name>
<comment type="caution">
    <text evidence="16">The sequence shown here is derived from an EMBL/GenBank/DDBJ whole genome shotgun (WGS) entry which is preliminary data.</text>
</comment>
<keyword evidence="10" id="KW-0325">Glycoprotein</keyword>
<feature type="transmembrane region" description="Helical" evidence="14">
    <location>
        <begin position="66"/>
        <end position="87"/>
    </location>
</feature>
<feature type="transmembrane region" description="Helical" evidence="14">
    <location>
        <begin position="151"/>
        <end position="170"/>
    </location>
</feature>
<dbReference type="EMBL" id="VIIS01001505">
    <property type="protein sequence ID" value="KAF0297190.1"/>
    <property type="molecule type" value="Genomic_DNA"/>
</dbReference>
<sequence length="1421" mass="163187">MVCKFEPPTFQGLDKTWRVQLPDLEKVAWVWCIFFCFMVPEAGTLFRSTRMCFFKSVRRPGFRDFLVVVMFETLHIIGLALLVFFVLPDLDAVKGVMLTNCVCIVPGIFGMLSRTNKESKRFLKTVCDIAAILGQATGFIVWPIIEYQRGNVNACWSIPLAVVLTSFGWWENYVDKKSRVKAIQYLGTIKERMKTTRYFTYLFVSLWKIMVFFACMVLFMYFRLENVGDLFSRFTDSFDQHKLFVNETAGVPIGAVTDTADFARFQDTKTILSDGNAPVYVALIQILCAYLAYIFGKFACKICIQGFSFAFPVNLTIPVTLSLLLMSCGLRAGDSCFMRDTIPSYLFFECPSGDYIKDFIAGEHVWIWVLWLFSQTWITLHIWTPHCERLAATETLFVTPMYNSLLIDQSLSMNRRQDDEPERLDSDTRVIDPDDPDSTQHYETISIHTDSSQTGGVKPSDHITRILACATMWHETRDEMMEMLKSVLRLDEDQSAMKVAQEYLKVRDKDYYEFETHIFFDDAFEMSDEDEDEQVANRFVKLLVECIDEAASHVHQIPIRLRPPVKTPTPYGGRLTWTLPGKTKMIAHLKNKMLIRHRKRWSQVMYMYYLLGYRLMELDISVERKEIMADNTYLLTLDGDIDFQPNAVKLLVDLMKKNRNLGAACGRIHPVGSGPMVWYQLFEYAIGHWLQKATEHMIGCVLCSPGCFSLFRAKGLMDDNVMKRYTLTSHQARHYVQYDQGEDRWLCTLLLQRGYRVEYSAASDAYTHCPEGFNEFYNQRRRWTFLMAGTILGPGTIFLMLVGAFVAAFRIDNWTSFQYNVYPIIGFMFVCFTLKSNIQLLVAQILSAGYALIMMAVIVGQTLQLYEDGPGSPTFIFLMATILFMVIAAILHPQEFKCIIPGFIYLLSIPSMYLLLILYSLINLNNVTWGTREVLAKKTKKELEEERKAAEQAKKRPDGILGYLYNTQPEDLDGSIEFSFANLFRIMCCTYPKQVNEREQLKRIADSLDALNRRMDQVEGGHHHHGRRRSFSRSSAHGGINTVKEDDSAVSESDESSSETSGEPKEKRDQLKNPLWIEDKALRKGKVEFLSPNEVQFWHDLLAKYLFPIDEDKAEKARIANDLAELRNQSVFIFFMCNALYCLIVFLLQLNKDNLHVNWPLGVKYNITLIEETGQVLINKEYLQMEPIGLVFVFFFALILVIQFFAMLFHRFGTLSHIMSSCELNTCCHNEKTDSPEEMLRKNAVEIVKNMQRLRDDRGDAESVEGENRLARRRTIQNLVNQQQRRQPIGTLDVAFRKRFQQLSNQTSEATPILGNIRRASLRADALKALEQRKNSVMQEKQKKKMETLGVGNKYNNQPKRHRISNVSGVESLQGAFAPPSTRPNGSVNDGYENSSGDEAPTRSGGATGVTWHDPEMGGRR</sequence>
<feature type="compositionally biased region" description="Polar residues" evidence="13">
    <location>
        <begin position="439"/>
        <end position="455"/>
    </location>
</feature>
<evidence type="ECO:0000313" key="17">
    <source>
        <dbReference type="Proteomes" id="UP000440578"/>
    </source>
</evidence>
<dbReference type="Gene3D" id="3.90.550.10">
    <property type="entry name" value="Spore Coat Polysaccharide Biosynthesis Protein SpsA, Chain A"/>
    <property type="match status" value="1"/>
</dbReference>
<feature type="transmembrane region" description="Helical" evidence="14">
    <location>
        <begin position="1131"/>
        <end position="1150"/>
    </location>
</feature>
<evidence type="ECO:0000259" key="15">
    <source>
        <dbReference type="Pfam" id="PF23000"/>
    </source>
</evidence>
<dbReference type="EC" id="2.4.1.16" evidence="2"/>
<feature type="domain" description="Chitin synthase chs-1/2 N-terminal putative transporter" evidence="15">
    <location>
        <begin position="27"/>
        <end position="241"/>
    </location>
</feature>
<feature type="region of interest" description="Disordered" evidence="13">
    <location>
        <begin position="414"/>
        <end position="459"/>
    </location>
</feature>
<comment type="subcellular location">
    <subcellularLocation>
        <location evidence="1">Cell membrane</location>
        <topology evidence="1">Multi-pass membrane protein</topology>
    </subcellularLocation>
</comment>
<evidence type="ECO:0000313" key="16">
    <source>
        <dbReference type="EMBL" id="KAF0297190.1"/>
    </source>
</evidence>
<feature type="compositionally biased region" description="Basic and acidic residues" evidence="13">
    <location>
        <begin position="415"/>
        <end position="432"/>
    </location>
</feature>
<comment type="similarity">
    <text evidence="11">Belongs to the chitin synthase family. Class IV subfamily.</text>
</comment>
<feature type="transmembrane region" description="Helical" evidence="14">
    <location>
        <begin position="1188"/>
        <end position="1209"/>
    </location>
</feature>
<keyword evidence="17" id="KW-1185">Reference proteome</keyword>
<feature type="transmembrane region" description="Helical" evidence="14">
    <location>
        <begin position="28"/>
        <end position="46"/>
    </location>
</feature>
<keyword evidence="6 14" id="KW-0812">Transmembrane</keyword>
<dbReference type="PANTHER" id="PTHR22914">
    <property type="entry name" value="CHITIN SYNTHASE"/>
    <property type="match status" value="1"/>
</dbReference>
<feature type="transmembrane region" description="Helical" evidence="14">
    <location>
        <begin position="307"/>
        <end position="325"/>
    </location>
</feature>
<feature type="compositionally biased region" description="Basic residues" evidence="13">
    <location>
        <begin position="1022"/>
        <end position="1031"/>
    </location>
</feature>
<evidence type="ECO:0000256" key="4">
    <source>
        <dbReference type="ARBA" id="ARBA00022676"/>
    </source>
</evidence>
<feature type="transmembrane region" description="Helical" evidence="14">
    <location>
        <begin position="817"/>
        <end position="834"/>
    </location>
</feature>
<evidence type="ECO:0000256" key="6">
    <source>
        <dbReference type="ARBA" id="ARBA00022692"/>
    </source>
</evidence>
<feature type="transmembrane region" description="Helical" evidence="14">
    <location>
        <begin position="785"/>
        <end position="811"/>
    </location>
</feature>
<dbReference type="CDD" id="cd04190">
    <property type="entry name" value="Chitin_synth_C"/>
    <property type="match status" value="1"/>
</dbReference>
<accession>A0A6A4W0G7</accession>
<protein>
    <recommendedName>
        <fullName evidence="2">chitin synthase</fullName>
        <ecNumber evidence="2">2.4.1.16</ecNumber>
    </recommendedName>
</protein>
<comment type="catalytic activity">
    <reaction evidence="12">
        <text>[(1-&gt;4)-N-acetyl-beta-D-glucosaminyl](n) + UDP-N-acetyl-alpha-D-glucosamine = [(1-&gt;4)-N-acetyl-beta-D-glucosaminyl](n+1) + UDP + H(+)</text>
        <dbReference type="Rhea" id="RHEA:16637"/>
        <dbReference type="Rhea" id="RHEA-COMP:9593"/>
        <dbReference type="Rhea" id="RHEA-COMP:9595"/>
        <dbReference type="ChEBI" id="CHEBI:15378"/>
        <dbReference type="ChEBI" id="CHEBI:17029"/>
        <dbReference type="ChEBI" id="CHEBI:57705"/>
        <dbReference type="ChEBI" id="CHEBI:58223"/>
        <dbReference type="EC" id="2.4.1.16"/>
    </reaction>
</comment>
<keyword evidence="7 14" id="KW-1133">Transmembrane helix</keyword>
<feature type="transmembrane region" description="Helical" evidence="14">
    <location>
        <begin position="277"/>
        <end position="295"/>
    </location>
</feature>
<dbReference type="Pfam" id="PF23000">
    <property type="entry name" value="ChitinSynthase_IV_N"/>
    <property type="match status" value="1"/>
</dbReference>
<feature type="compositionally biased region" description="Acidic residues" evidence="13">
    <location>
        <begin position="1048"/>
        <end position="1057"/>
    </location>
</feature>
<evidence type="ECO:0000256" key="1">
    <source>
        <dbReference type="ARBA" id="ARBA00004651"/>
    </source>
</evidence>
<feature type="transmembrane region" description="Helical" evidence="14">
    <location>
        <begin position="875"/>
        <end position="891"/>
    </location>
</feature>
<feature type="compositionally biased region" description="Polar residues" evidence="13">
    <location>
        <begin position="1383"/>
        <end position="1397"/>
    </location>
</feature>
<feature type="transmembrane region" description="Helical" evidence="14">
    <location>
        <begin position="841"/>
        <end position="863"/>
    </location>
</feature>
<keyword evidence="8" id="KW-0175">Coiled coil</keyword>
<evidence type="ECO:0000256" key="14">
    <source>
        <dbReference type="SAM" id="Phobius"/>
    </source>
</evidence>
<feature type="transmembrane region" description="Helical" evidence="14">
    <location>
        <begin position="365"/>
        <end position="383"/>
    </location>
</feature>
<evidence type="ECO:0000256" key="11">
    <source>
        <dbReference type="ARBA" id="ARBA00046329"/>
    </source>
</evidence>
<dbReference type="Proteomes" id="UP000440578">
    <property type="component" value="Unassembled WGS sequence"/>
</dbReference>
<dbReference type="InterPro" id="IPR029044">
    <property type="entry name" value="Nucleotide-diphossugar_trans"/>
</dbReference>
<evidence type="ECO:0000256" key="12">
    <source>
        <dbReference type="ARBA" id="ARBA00048014"/>
    </source>
</evidence>
<dbReference type="PANTHER" id="PTHR22914:SF42">
    <property type="entry name" value="CHITIN SYNTHASE"/>
    <property type="match status" value="1"/>
</dbReference>
<proteinExistence type="inferred from homology"/>
<keyword evidence="3" id="KW-1003">Cell membrane</keyword>